<keyword evidence="2 5" id="KW-0812">Transmembrane</keyword>
<evidence type="ECO:0000313" key="7">
    <source>
        <dbReference type="EMBL" id="CAG7838216.1"/>
    </source>
</evidence>
<comment type="caution">
    <text evidence="7">The sequence shown here is derived from an EMBL/GenBank/DDBJ whole genome shotgun (WGS) entry which is preliminary data.</text>
</comment>
<dbReference type="PANTHER" id="PTHR24064">
    <property type="entry name" value="SOLUTE CARRIER FAMILY 22 MEMBER"/>
    <property type="match status" value="1"/>
</dbReference>
<keyword evidence="4 5" id="KW-0472">Membrane</keyword>
<dbReference type="InterPro" id="IPR005828">
    <property type="entry name" value="MFS_sugar_transport-like"/>
</dbReference>
<feature type="transmembrane region" description="Helical" evidence="5">
    <location>
        <begin position="225"/>
        <end position="245"/>
    </location>
</feature>
<feature type="transmembrane region" description="Helical" evidence="5">
    <location>
        <begin position="257"/>
        <end position="275"/>
    </location>
</feature>
<feature type="transmembrane region" description="Helical" evidence="5">
    <location>
        <begin position="105"/>
        <end position="125"/>
    </location>
</feature>
<feature type="transmembrane region" description="Helical" evidence="5">
    <location>
        <begin position="320"/>
        <end position="341"/>
    </location>
</feature>
<dbReference type="Proteomes" id="UP000708208">
    <property type="component" value="Unassembled WGS sequence"/>
</dbReference>
<evidence type="ECO:0000313" key="8">
    <source>
        <dbReference type="Proteomes" id="UP000708208"/>
    </source>
</evidence>
<dbReference type="AlphaFoldDB" id="A0A8J2Q7C9"/>
<dbReference type="OrthoDB" id="5296287at2759"/>
<dbReference type="EMBL" id="CAJVCH010571672">
    <property type="protein sequence ID" value="CAG7838216.1"/>
    <property type="molecule type" value="Genomic_DNA"/>
</dbReference>
<reference evidence="7" key="1">
    <citation type="submission" date="2021-06" db="EMBL/GenBank/DDBJ databases">
        <authorList>
            <person name="Hodson N. C."/>
            <person name="Mongue J. A."/>
            <person name="Jaron S. K."/>
        </authorList>
    </citation>
    <scope>NUCLEOTIDE SEQUENCE</scope>
</reference>
<name>A0A8J2Q7C9_9HEXA</name>
<feature type="transmembrane region" description="Helical" evidence="5">
    <location>
        <begin position="287"/>
        <end position="308"/>
    </location>
</feature>
<feature type="transmembrane region" description="Helical" evidence="5">
    <location>
        <begin position="48"/>
        <end position="68"/>
    </location>
</feature>
<sequence length="379" mass="41957">MAGMTTGALTGSQVADAYGRRTAYYASVALMGIFGFTSGIVTEIYSFAVSRFLAGLGLGGFYGTYYIYLMEFLTPKWRTLVGCVSVWSLGIMILALMAYLIPSWRYLTCIPSLMALVFLCFYPFVPETPRWLLCQQRTAEAQKSLNKIARMNRKPLLDSAVVDNLQKSILNERTDQSKPGVSSWEIFTNSNLRYKMLVFLFGWFSASIVYYSMSFNTKNVNGNPYLNVLYMGLVDFPAFFSGILFNNWLGRRKTYSGYCIFASIFLVALVVVDTVGGHDKYGLLLSIFSYMGRFGVCGAWGVLTCFTVESFPTTCRSTALGLCALAANFGGIIAPQLAYLGSLFPCAPYFVFAGLSLITACSTFLLGETNKKPLENFAK</sequence>
<evidence type="ECO:0000256" key="5">
    <source>
        <dbReference type="SAM" id="Phobius"/>
    </source>
</evidence>
<feature type="transmembrane region" description="Helical" evidence="5">
    <location>
        <begin position="347"/>
        <end position="367"/>
    </location>
</feature>
<dbReference type="InterPro" id="IPR020846">
    <property type="entry name" value="MFS_dom"/>
</dbReference>
<evidence type="ECO:0000259" key="6">
    <source>
        <dbReference type="PROSITE" id="PS50850"/>
    </source>
</evidence>
<feature type="domain" description="Major facilitator superfamily (MFS) profile" evidence="6">
    <location>
        <begin position="1"/>
        <end position="371"/>
    </location>
</feature>
<dbReference type="GO" id="GO:0016020">
    <property type="term" value="C:membrane"/>
    <property type="evidence" value="ECO:0007669"/>
    <property type="project" value="UniProtKB-SubCell"/>
</dbReference>
<evidence type="ECO:0000256" key="1">
    <source>
        <dbReference type="ARBA" id="ARBA00004141"/>
    </source>
</evidence>
<evidence type="ECO:0000256" key="2">
    <source>
        <dbReference type="ARBA" id="ARBA00022692"/>
    </source>
</evidence>
<dbReference type="InterPro" id="IPR005829">
    <property type="entry name" value="Sugar_transporter_CS"/>
</dbReference>
<dbReference type="Pfam" id="PF00083">
    <property type="entry name" value="Sugar_tr"/>
    <property type="match status" value="1"/>
</dbReference>
<protein>
    <recommendedName>
        <fullName evidence="6">Major facilitator superfamily (MFS) profile domain-containing protein</fullName>
    </recommendedName>
</protein>
<feature type="transmembrane region" description="Helical" evidence="5">
    <location>
        <begin position="23"/>
        <end position="42"/>
    </location>
</feature>
<proteinExistence type="predicted"/>
<dbReference type="GO" id="GO:0022857">
    <property type="term" value="F:transmembrane transporter activity"/>
    <property type="evidence" value="ECO:0007669"/>
    <property type="project" value="InterPro"/>
</dbReference>
<dbReference type="PROSITE" id="PS00216">
    <property type="entry name" value="SUGAR_TRANSPORT_1"/>
    <property type="match status" value="1"/>
</dbReference>
<keyword evidence="8" id="KW-1185">Reference proteome</keyword>
<comment type="subcellular location">
    <subcellularLocation>
        <location evidence="1">Membrane</location>
        <topology evidence="1">Multi-pass membrane protein</topology>
    </subcellularLocation>
</comment>
<gene>
    <name evidence="7" type="ORF">AFUS01_LOCUS47205</name>
</gene>
<keyword evidence="3 5" id="KW-1133">Transmembrane helix</keyword>
<accession>A0A8J2Q7C9</accession>
<organism evidence="7 8">
    <name type="scientific">Allacma fusca</name>
    <dbReference type="NCBI Taxonomy" id="39272"/>
    <lineage>
        <taxon>Eukaryota</taxon>
        <taxon>Metazoa</taxon>
        <taxon>Ecdysozoa</taxon>
        <taxon>Arthropoda</taxon>
        <taxon>Hexapoda</taxon>
        <taxon>Collembola</taxon>
        <taxon>Symphypleona</taxon>
        <taxon>Sminthuridae</taxon>
        <taxon>Allacma</taxon>
    </lineage>
</organism>
<feature type="transmembrane region" description="Helical" evidence="5">
    <location>
        <begin position="80"/>
        <end position="99"/>
    </location>
</feature>
<feature type="transmembrane region" description="Helical" evidence="5">
    <location>
        <begin position="196"/>
        <end position="213"/>
    </location>
</feature>
<evidence type="ECO:0000256" key="4">
    <source>
        <dbReference type="ARBA" id="ARBA00023136"/>
    </source>
</evidence>
<evidence type="ECO:0000256" key="3">
    <source>
        <dbReference type="ARBA" id="ARBA00022989"/>
    </source>
</evidence>
<dbReference type="PROSITE" id="PS50850">
    <property type="entry name" value="MFS"/>
    <property type="match status" value="1"/>
</dbReference>
<dbReference type="PROSITE" id="PS00217">
    <property type="entry name" value="SUGAR_TRANSPORT_2"/>
    <property type="match status" value="1"/>
</dbReference>